<feature type="transmembrane region" description="Helical" evidence="1">
    <location>
        <begin position="111"/>
        <end position="132"/>
    </location>
</feature>
<feature type="chain" id="PRO_5044228993" evidence="2">
    <location>
        <begin position="28"/>
        <end position="179"/>
    </location>
</feature>
<keyword evidence="2" id="KW-0732">Signal</keyword>
<evidence type="ECO:0000313" key="3">
    <source>
        <dbReference type="EMBL" id="XDV65280.1"/>
    </source>
</evidence>
<sequence length="179" mass="17437">MSRIIRTLAVSGAAAAAILATAPVASAETPEQQATVVQAAADKAVGAPVTLPSGKTMSVRGLDSAAYRAESAHHQAVITLAEGGGTGAPIQGPSAQLGNQQQIQTQAGTSGAAIGTGAFVAAILGIVLFFGIKNNKVTKGWAVTCGALGVTLGGTFIGPLVNQLGATGATAIGSIFSSL</sequence>
<keyword evidence="1" id="KW-0812">Transmembrane</keyword>
<evidence type="ECO:0000256" key="2">
    <source>
        <dbReference type="SAM" id="SignalP"/>
    </source>
</evidence>
<name>A0AB39Y557_9ACTN</name>
<keyword evidence="1" id="KW-1133">Transmembrane helix</keyword>
<dbReference type="RefSeq" id="WP_369778322.1">
    <property type="nucleotide sequence ID" value="NZ_CP165727.1"/>
</dbReference>
<dbReference type="AlphaFoldDB" id="A0AB39Y557"/>
<proteinExistence type="predicted"/>
<dbReference type="EMBL" id="CP165727">
    <property type="protein sequence ID" value="XDV65280.1"/>
    <property type="molecule type" value="Genomic_DNA"/>
</dbReference>
<gene>
    <name evidence="3" type="ORF">AB5J51_21135</name>
</gene>
<evidence type="ECO:0000256" key="1">
    <source>
        <dbReference type="SAM" id="Phobius"/>
    </source>
</evidence>
<organism evidence="3">
    <name type="scientific">Streptomyces sp. R33</name>
    <dbReference type="NCBI Taxonomy" id="3238629"/>
    <lineage>
        <taxon>Bacteria</taxon>
        <taxon>Bacillati</taxon>
        <taxon>Actinomycetota</taxon>
        <taxon>Actinomycetes</taxon>
        <taxon>Kitasatosporales</taxon>
        <taxon>Streptomycetaceae</taxon>
        <taxon>Streptomyces</taxon>
    </lineage>
</organism>
<protein>
    <submittedName>
        <fullName evidence="3">Uncharacterized protein</fullName>
    </submittedName>
</protein>
<feature type="signal peptide" evidence="2">
    <location>
        <begin position="1"/>
        <end position="27"/>
    </location>
</feature>
<reference evidence="3" key="1">
    <citation type="submission" date="2024-08" db="EMBL/GenBank/DDBJ databases">
        <authorList>
            <person name="Yu S.T."/>
        </authorList>
    </citation>
    <scope>NUCLEOTIDE SEQUENCE</scope>
    <source>
        <strain evidence="3">R33</strain>
    </source>
</reference>
<accession>A0AB39Y557</accession>
<keyword evidence="1" id="KW-0472">Membrane</keyword>